<dbReference type="InterPro" id="IPR036890">
    <property type="entry name" value="HATPase_C_sf"/>
</dbReference>
<keyword evidence="10" id="KW-0175">Coiled coil</keyword>
<keyword evidence="6" id="KW-0418">Kinase</keyword>
<dbReference type="PANTHER" id="PTHR43047">
    <property type="entry name" value="TWO-COMPONENT HISTIDINE PROTEIN KINASE"/>
    <property type="match status" value="1"/>
</dbReference>
<dbReference type="InterPro" id="IPR036097">
    <property type="entry name" value="HisK_dim/P_sf"/>
</dbReference>
<dbReference type="InterPro" id="IPR004358">
    <property type="entry name" value="Sig_transdc_His_kin-like_C"/>
</dbReference>
<dbReference type="CDD" id="cd00130">
    <property type="entry name" value="PAS"/>
    <property type="match status" value="1"/>
</dbReference>
<dbReference type="SMART" id="SM00065">
    <property type="entry name" value="GAF"/>
    <property type="match status" value="2"/>
</dbReference>
<dbReference type="SMART" id="SM00387">
    <property type="entry name" value="HATPase_c"/>
    <property type="match status" value="1"/>
</dbReference>
<dbReference type="Gene3D" id="2.10.70.100">
    <property type="match status" value="1"/>
</dbReference>
<dbReference type="SUPFAM" id="SSF55781">
    <property type="entry name" value="GAF domain-like"/>
    <property type="match status" value="2"/>
</dbReference>
<keyword evidence="16" id="KW-1185">Reference proteome</keyword>
<dbReference type="RefSeq" id="WP_015230405.1">
    <property type="nucleotide sequence ID" value="NC_019780.1"/>
</dbReference>
<dbReference type="Pfam" id="PF08447">
    <property type="entry name" value="PAS_3"/>
    <property type="match status" value="1"/>
</dbReference>
<keyword evidence="5" id="KW-0808">Transferase</keyword>
<dbReference type="FunFam" id="3.30.565.10:FF:000010">
    <property type="entry name" value="Sensor histidine kinase RcsC"/>
    <property type="match status" value="1"/>
</dbReference>
<evidence type="ECO:0000313" key="16">
    <source>
        <dbReference type="Proteomes" id="UP000010482"/>
    </source>
</evidence>
<dbReference type="InterPro" id="IPR003594">
    <property type="entry name" value="HATPase_dom"/>
</dbReference>
<evidence type="ECO:0000256" key="9">
    <source>
        <dbReference type="PROSITE-ProRule" id="PRU00169"/>
    </source>
</evidence>
<dbReference type="EC" id="2.7.13.3" evidence="3"/>
<dbReference type="Pfam" id="PF00072">
    <property type="entry name" value="Response_reg"/>
    <property type="match status" value="1"/>
</dbReference>
<evidence type="ECO:0000259" key="11">
    <source>
        <dbReference type="PROSITE" id="PS50109"/>
    </source>
</evidence>
<feature type="domain" description="Response regulatory" evidence="12">
    <location>
        <begin position="3"/>
        <end position="121"/>
    </location>
</feature>
<dbReference type="PROSITE" id="PS50110">
    <property type="entry name" value="RESPONSE_REGULATORY"/>
    <property type="match status" value="1"/>
</dbReference>
<dbReference type="GO" id="GO:0005886">
    <property type="term" value="C:plasma membrane"/>
    <property type="evidence" value="ECO:0007669"/>
    <property type="project" value="TreeGrafter"/>
</dbReference>
<feature type="domain" description="PAC" evidence="14">
    <location>
        <begin position="217"/>
        <end position="269"/>
    </location>
</feature>
<dbReference type="Pfam" id="PF02518">
    <property type="entry name" value="HATPase_c"/>
    <property type="match status" value="1"/>
</dbReference>
<reference evidence="15" key="1">
    <citation type="submission" date="2012-04" db="EMBL/GenBank/DDBJ databases">
        <title>Finished genome of Dactylococcopsis salina PCC 8305.</title>
        <authorList>
            <consortium name="US DOE Joint Genome Institute"/>
            <person name="Gugger M."/>
            <person name="Coursin T."/>
            <person name="Rippka R."/>
            <person name="Tandeau De Marsac N."/>
            <person name="Huntemann M."/>
            <person name="Wei C.-L."/>
            <person name="Han J."/>
            <person name="Detter J.C."/>
            <person name="Han C."/>
            <person name="Tapia R."/>
            <person name="Daligault H."/>
            <person name="Chen A."/>
            <person name="Krypides N."/>
            <person name="Mavromatis K."/>
            <person name="Markowitz V."/>
            <person name="Szeto E."/>
            <person name="Ivanova N."/>
            <person name="Ovchinnikova G."/>
            <person name="Pagani I."/>
            <person name="Pati A."/>
            <person name="Goodwin L."/>
            <person name="Peters L."/>
            <person name="Pitluck S."/>
            <person name="Woyke T."/>
            <person name="Kerfeld C."/>
        </authorList>
    </citation>
    <scope>NUCLEOTIDE SEQUENCE [LARGE SCALE GENOMIC DNA]</scope>
    <source>
        <strain evidence="15">PCC 8305</strain>
    </source>
</reference>
<dbReference type="PROSITE" id="PS50112">
    <property type="entry name" value="PAS"/>
    <property type="match status" value="1"/>
</dbReference>
<dbReference type="InterPro" id="IPR035965">
    <property type="entry name" value="PAS-like_dom_sf"/>
</dbReference>
<dbReference type="InterPro" id="IPR001610">
    <property type="entry name" value="PAC"/>
</dbReference>
<dbReference type="eggNOG" id="COG2204">
    <property type="taxonomic scope" value="Bacteria"/>
</dbReference>
<feature type="modified residue" description="4-aspartylphosphate" evidence="9">
    <location>
        <position position="56"/>
    </location>
</feature>
<dbReference type="InterPro" id="IPR000014">
    <property type="entry name" value="PAS"/>
</dbReference>
<organism evidence="15 16">
    <name type="scientific">Dactylococcopsis salina (strain PCC 8305)</name>
    <name type="common">Myxobactron salinum</name>
    <dbReference type="NCBI Taxonomy" id="13035"/>
    <lineage>
        <taxon>Bacteria</taxon>
        <taxon>Bacillati</taxon>
        <taxon>Cyanobacteriota</taxon>
        <taxon>Cyanophyceae</taxon>
        <taxon>Nodosilineales</taxon>
        <taxon>Cymatolegaceae</taxon>
        <taxon>Dactylococcopsis</taxon>
    </lineage>
</organism>
<dbReference type="Gene3D" id="3.30.450.20">
    <property type="entry name" value="PAS domain"/>
    <property type="match status" value="1"/>
</dbReference>
<dbReference type="FunFam" id="3.30.450.40:FF:000035">
    <property type="entry name" value="PAS sensor protein"/>
    <property type="match status" value="1"/>
</dbReference>
<dbReference type="EMBL" id="CP003944">
    <property type="protein sequence ID" value="AFZ51425.1"/>
    <property type="molecule type" value="Genomic_DNA"/>
</dbReference>
<dbReference type="SMART" id="SM00091">
    <property type="entry name" value="PAS"/>
    <property type="match status" value="1"/>
</dbReference>
<name>K9YYN1_DACS8</name>
<dbReference type="PRINTS" id="PR00344">
    <property type="entry name" value="BCTRLSENSOR"/>
</dbReference>
<evidence type="ECO:0000259" key="14">
    <source>
        <dbReference type="PROSITE" id="PS50113"/>
    </source>
</evidence>
<dbReference type="InterPro" id="IPR003018">
    <property type="entry name" value="GAF"/>
</dbReference>
<dbReference type="Pfam" id="PF13185">
    <property type="entry name" value="GAF_2"/>
    <property type="match status" value="1"/>
</dbReference>
<evidence type="ECO:0000256" key="1">
    <source>
        <dbReference type="ARBA" id="ARBA00000085"/>
    </source>
</evidence>
<dbReference type="SUPFAM" id="SSF52172">
    <property type="entry name" value="CheY-like"/>
    <property type="match status" value="1"/>
</dbReference>
<dbReference type="InterPro" id="IPR011006">
    <property type="entry name" value="CheY-like_superfamily"/>
</dbReference>
<evidence type="ECO:0000256" key="5">
    <source>
        <dbReference type="ARBA" id="ARBA00022679"/>
    </source>
</evidence>
<evidence type="ECO:0000256" key="8">
    <source>
        <dbReference type="ARBA" id="ARBA00074306"/>
    </source>
</evidence>
<evidence type="ECO:0000256" key="4">
    <source>
        <dbReference type="ARBA" id="ARBA00022553"/>
    </source>
</evidence>
<evidence type="ECO:0000259" key="13">
    <source>
        <dbReference type="PROSITE" id="PS50112"/>
    </source>
</evidence>
<dbReference type="SMART" id="SM00448">
    <property type="entry name" value="REC"/>
    <property type="match status" value="1"/>
</dbReference>
<dbReference type="CDD" id="cd16922">
    <property type="entry name" value="HATPase_EvgS-ArcB-TorS-like"/>
    <property type="match status" value="1"/>
</dbReference>
<evidence type="ECO:0000256" key="7">
    <source>
        <dbReference type="ARBA" id="ARBA00023012"/>
    </source>
</evidence>
<feature type="coiled-coil region" evidence="10">
    <location>
        <begin position="433"/>
        <end position="488"/>
    </location>
</feature>
<dbReference type="Gene3D" id="3.40.50.2300">
    <property type="match status" value="1"/>
</dbReference>
<evidence type="ECO:0000256" key="3">
    <source>
        <dbReference type="ARBA" id="ARBA00012438"/>
    </source>
</evidence>
<protein>
    <recommendedName>
        <fullName evidence="8">Circadian input-output histidine kinase CikA</fullName>
        <ecNumber evidence="3">2.7.13.3</ecNumber>
    </recommendedName>
</protein>
<dbReference type="AlphaFoldDB" id="K9YYN1"/>
<keyword evidence="4 9" id="KW-0597">Phosphoprotein</keyword>
<dbReference type="eggNOG" id="COG2205">
    <property type="taxonomic scope" value="Bacteria"/>
</dbReference>
<comment type="catalytic activity">
    <reaction evidence="1">
        <text>ATP + protein L-histidine = ADP + protein N-phospho-L-histidine.</text>
        <dbReference type="EC" id="2.7.13.3"/>
    </reaction>
</comment>
<dbReference type="GO" id="GO:0009927">
    <property type="term" value="F:histidine phosphotransfer kinase activity"/>
    <property type="evidence" value="ECO:0007669"/>
    <property type="project" value="TreeGrafter"/>
</dbReference>
<dbReference type="PANTHER" id="PTHR43047:SF72">
    <property type="entry name" value="OSMOSENSING HISTIDINE PROTEIN KINASE SLN1"/>
    <property type="match status" value="1"/>
</dbReference>
<dbReference type="STRING" id="13035.Dacsa_2865"/>
<dbReference type="InterPro" id="IPR013655">
    <property type="entry name" value="PAS_fold_3"/>
</dbReference>
<dbReference type="Gene3D" id="3.30.565.10">
    <property type="entry name" value="Histidine kinase-like ATPase, C-terminal domain"/>
    <property type="match status" value="1"/>
</dbReference>
<dbReference type="GO" id="GO:0000155">
    <property type="term" value="F:phosphorelay sensor kinase activity"/>
    <property type="evidence" value="ECO:0007669"/>
    <property type="project" value="InterPro"/>
</dbReference>
<evidence type="ECO:0000259" key="12">
    <source>
        <dbReference type="PROSITE" id="PS50110"/>
    </source>
</evidence>
<dbReference type="InterPro" id="IPR005467">
    <property type="entry name" value="His_kinase_dom"/>
</dbReference>
<dbReference type="InterPro" id="IPR029016">
    <property type="entry name" value="GAF-like_dom_sf"/>
</dbReference>
<dbReference type="Gene3D" id="1.10.287.130">
    <property type="match status" value="1"/>
</dbReference>
<evidence type="ECO:0000256" key="10">
    <source>
        <dbReference type="SAM" id="Coils"/>
    </source>
</evidence>
<dbReference type="Pfam" id="PF00512">
    <property type="entry name" value="HisKA"/>
    <property type="match status" value="1"/>
</dbReference>
<gene>
    <name evidence="15" type="ORF">Dacsa_2865</name>
</gene>
<feature type="domain" description="PAS" evidence="13">
    <location>
        <begin position="141"/>
        <end position="213"/>
    </location>
</feature>
<dbReference type="CDD" id="cd00156">
    <property type="entry name" value="REC"/>
    <property type="match status" value="1"/>
</dbReference>
<dbReference type="SMART" id="SM00086">
    <property type="entry name" value="PAC"/>
    <property type="match status" value="1"/>
</dbReference>
<dbReference type="NCBIfam" id="TIGR00229">
    <property type="entry name" value="sensory_box"/>
    <property type="match status" value="1"/>
</dbReference>
<accession>K9YYN1</accession>
<dbReference type="HOGENOM" id="CLU_000445_114_46_3"/>
<dbReference type="SUPFAM" id="SSF47384">
    <property type="entry name" value="Homodimeric domain of signal transducing histidine kinase"/>
    <property type="match status" value="1"/>
</dbReference>
<evidence type="ECO:0000313" key="15">
    <source>
        <dbReference type="EMBL" id="AFZ51425.1"/>
    </source>
</evidence>
<dbReference type="KEGG" id="dsl:Dacsa_2865"/>
<dbReference type="Gene3D" id="3.30.450.40">
    <property type="match status" value="2"/>
</dbReference>
<dbReference type="FunFam" id="1.10.287.130:FF:000001">
    <property type="entry name" value="Two-component sensor histidine kinase"/>
    <property type="match status" value="1"/>
</dbReference>
<keyword evidence="7" id="KW-0902">Two-component regulatory system</keyword>
<evidence type="ECO:0000256" key="6">
    <source>
        <dbReference type="ARBA" id="ARBA00022777"/>
    </source>
</evidence>
<dbReference type="PROSITE" id="PS50109">
    <property type="entry name" value="HIS_KIN"/>
    <property type="match status" value="1"/>
</dbReference>
<dbReference type="InterPro" id="IPR001789">
    <property type="entry name" value="Sig_transdc_resp-reg_receiver"/>
</dbReference>
<dbReference type="InterPro" id="IPR000700">
    <property type="entry name" value="PAS-assoc_C"/>
</dbReference>
<evidence type="ECO:0000256" key="2">
    <source>
        <dbReference type="ARBA" id="ARBA00006402"/>
    </source>
</evidence>
<comment type="similarity">
    <text evidence="2">In the N-terminal section; belongs to the phytochrome family.</text>
</comment>
<feature type="coiled-coil region" evidence="10">
    <location>
        <begin position="626"/>
        <end position="663"/>
    </location>
</feature>
<proteinExistence type="inferred from homology"/>
<dbReference type="eggNOG" id="COG2203">
    <property type="taxonomic scope" value="Bacteria"/>
</dbReference>
<dbReference type="SUPFAM" id="SSF55785">
    <property type="entry name" value="PYP-like sensor domain (PAS domain)"/>
    <property type="match status" value="1"/>
</dbReference>
<dbReference type="CDD" id="cd00082">
    <property type="entry name" value="HisKA"/>
    <property type="match status" value="1"/>
</dbReference>
<dbReference type="Pfam" id="PF01590">
    <property type="entry name" value="GAF"/>
    <property type="match status" value="1"/>
</dbReference>
<sequence length="914" mass="103511">MVKILLVEDDKVDRMAIRRALKKGVEGEITVVFAENCASTIEHLETDQDIECVFLDYRLPDGDGLSLIQEIREKYSKLPLVVLTGQGDHQVAVDLMKAGAIDYLSKSEISPENLSQSLHRAIRVYRAEKEAEAANRRLRESEERYRLVLEGSNEGIWDWNVESQVVYCNDRLLEMIGLPSGQRELEKDQFYQQIHPNDREEVKTNIQNCIIGKTHQLEIEFRVRHSSGEYRYCIARGKAQTTYRGEARRLSGVLIDITERKRNEVRSQFLAEASQLLSSSLDYRTTLENLARLAVPRLADWCAIDIVEPEGVYGSPPSLRRIAVAHVNPKKAKLVWELQRYLNQEEAKHHCGGFVLRSHTSDACFYVNAGKDHAIAVDQEHLEVLGELACRSYICVPLAVGEEILGTLLFATSESGRHYTQADLNLAEDLAQRATLAIENARLYQEAQEATNNLRTTFRILQEQEQQLRTLQQLTNLLNQRLSNLQELLKVMAHATYKTIGQAEVCLIALYDTQEEIMLNVSAGEQTDQLDYRQVFSLKNGVLKDVFLTGKAQFYENKEEIQNLPKFLYGVAIKSANSGQLGILAVGSWGEKVTDQFQTEFKAEDQNLLKAVGEQAAIAIENARLINSLEQGEKRLETQNKILAEQNKELEKQQRHIKLQNVKLLEAAQLKSQFIATMSHELRTPMNAIIGFSQLLLRQAKESLKSNHAQMLERILSNGKTLLNLINDILDLSKMEAGRLELRPEKCNLKVVVSNTVEELRSLAEEKEINLSFISEIKNPYVTNDSNRIRQVIVNLLSNAIKFTEAGSVTVTISELEEDWVKIIVRDTGIGMTQEQKEQIFEAFRQVDQSLTRKYQGTGLGLAITDSLIELMGGRIEVQSIINQGSCFEITIPRHVEENENASPSAPSHPNQLY</sequence>
<dbReference type="SUPFAM" id="SSF55874">
    <property type="entry name" value="ATPase domain of HSP90 chaperone/DNA topoisomerase II/histidine kinase"/>
    <property type="match status" value="1"/>
</dbReference>
<feature type="domain" description="Histidine kinase" evidence="11">
    <location>
        <begin position="677"/>
        <end position="896"/>
    </location>
</feature>
<dbReference type="Proteomes" id="UP000010482">
    <property type="component" value="Chromosome"/>
</dbReference>
<dbReference type="SMART" id="SM00388">
    <property type="entry name" value="HisKA"/>
    <property type="match status" value="1"/>
</dbReference>
<dbReference type="PROSITE" id="PS50113">
    <property type="entry name" value="PAC"/>
    <property type="match status" value="1"/>
</dbReference>
<dbReference type="InterPro" id="IPR003661">
    <property type="entry name" value="HisK_dim/P_dom"/>
</dbReference>
<dbReference type="OrthoDB" id="445851at2"/>